<accession>A0A183I5Y2</accession>
<evidence type="ECO:0000313" key="2">
    <source>
        <dbReference type="Proteomes" id="UP000242913"/>
    </source>
</evidence>
<evidence type="ECO:0000313" key="3">
    <source>
        <dbReference type="WBParaSite" id="OFLC_0001515501-mRNA-1"/>
    </source>
</evidence>
<dbReference type="OrthoDB" id="5831249at2759"/>
<dbReference type="EMBL" id="KZ270714">
    <property type="protein sequence ID" value="OZC05594.1"/>
    <property type="molecule type" value="Genomic_DNA"/>
</dbReference>
<organism evidence="3">
    <name type="scientific">Onchocerca flexuosa</name>
    <dbReference type="NCBI Taxonomy" id="387005"/>
    <lineage>
        <taxon>Eukaryota</taxon>
        <taxon>Metazoa</taxon>
        <taxon>Ecdysozoa</taxon>
        <taxon>Nematoda</taxon>
        <taxon>Chromadorea</taxon>
        <taxon>Rhabditida</taxon>
        <taxon>Spirurina</taxon>
        <taxon>Spiruromorpha</taxon>
        <taxon>Filarioidea</taxon>
        <taxon>Onchocercidae</taxon>
        <taxon>Onchocerca</taxon>
    </lineage>
</organism>
<proteinExistence type="predicted"/>
<reference evidence="1 2" key="1">
    <citation type="submission" date="2015-12" db="EMBL/GenBank/DDBJ databases">
        <title>Draft genome of the nematode, Onchocerca flexuosa.</title>
        <authorList>
            <person name="Mitreva M."/>
        </authorList>
    </citation>
    <scope>NUCLEOTIDE SEQUENCE [LARGE SCALE GENOMIC DNA]</scope>
    <source>
        <strain evidence="1">Red Deer</strain>
    </source>
</reference>
<dbReference type="Proteomes" id="UP000242913">
    <property type="component" value="Unassembled WGS sequence"/>
</dbReference>
<dbReference type="WBParaSite" id="OFLC_0001515501-mRNA-1">
    <property type="protein sequence ID" value="OFLC_0001515501-mRNA-1"/>
    <property type="gene ID" value="OFLC_0001515501"/>
</dbReference>
<sequence>MEALLRAMKIRCEGLQGTNQLRQNMIEKLKKLLVKLGYNLDNPYLLEGKGINSFERSAVKSMKKSKMHMRSFHLKRLKLAKIAQRFEKDTAKINNLEKCRENEIVHVPSWRSLNTSVSVSSAGSRADEELNNDVTSGVAYQKSHTVSGNSFGTL</sequence>
<gene>
    <name evidence="1" type="ORF">X798_07432</name>
</gene>
<name>A0A183I5Y2_9BILA</name>
<reference evidence="3" key="2">
    <citation type="submission" date="2016-06" db="UniProtKB">
        <authorList>
            <consortium name="WormBaseParasite"/>
        </authorList>
    </citation>
    <scope>IDENTIFICATION</scope>
</reference>
<dbReference type="AlphaFoldDB" id="A0A183I5Y2"/>
<keyword evidence="2" id="KW-1185">Reference proteome</keyword>
<evidence type="ECO:0000313" key="1">
    <source>
        <dbReference type="EMBL" id="OZC05594.1"/>
    </source>
</evidence>
<dbReference type="STRING" id="387005.A0A183I5Y2"/>
<protein>
    <submittedName>
        <fullName evidence="3">SAP domain-containing protein</fullName>
    </submittedName>
</protein>